<keyword evidence="1" id="KW-1133">Transmembrane helix</keyword>
<dbReference type="Proteomes" id="UP000198555">
    <property type="component" value="Unassembled WGS sequence"/>
</dbReference>
<evidence type="ECO:0000256" key="1">
    <source>
        <dbReference type="SAM" id="Phobius"/>
    </source>
</evidence>
<evidence type="ECO:0000313" key="3">
    <source>
        <dbReference type="Proteomes" id="UP000198555"/>
    </source>
</evidence>
<feature type="transmembrane region" description="Helical" evidence="1">
    <location>
        <begin position="30"/>
        <end position="48"/>
    </location>
</feature>
<keyword evidence="3" id="KW-1185">Reference proteome</keyword>
<dbReference type="RefSeq" id="WP_089770730.1">
    <property type="nucleotide sequence ID" value="NZ_DALZAR010000023.1"/>
</dbReference>
<feature type="transmembrane region" description="Helical" evidence="1">
    <location>
        <begin position="6"/>
        <end position="23"/>
    </location>
</feature>
<keyword evidence="1" id="KW-0472">Membrane</keyword>
<keyword evidence="1" id="KW-0812">Transmembrane</keyword>
<accession>A0A1H6LKF6</accession>
<reference evidence="3" key="1">
    <citation type="submission" date="2016-10" db="EMBL/GenBank/DDBJ databases">
        <authorList>
            <person name="Varghese N."/>
            <person name="Submissions S."/>
        </authorList>
    </citation>
    <scope>NUCLEOTIDE SEQUENCE [LARGE SCALE GENOMIC DNA]</scope>
    <source>
        <strain evidence="3">DSM 19326</strain>
    </source>
</reference>
<feature type="transmembrane region" description="Helical" evidence="1">
    <location>
        <begin position="54"/>
        <end position="85"/>
    </location>
</feature>
<sequence length="168" mass="19834">MVSRNIASDLLLIALLTAFQIFILNRITLFGQYIPVLYPVFVMFYPFFRNQFQFLGLSFLLGLCVDAFLGTWGINAFATTVIAYFRTIIFRTSTDTTTDFFSFQSIQWTQFIFFIITSIFIHQFLVQFIEFFKFNRFFEILFNVIVTSFISFVFILAYTLAFKIKQKV</sequence>
<gene>
    <name evidence="2" type="ORF">SAMN05421793_1428</name>
</gene>
<dbReference type="STRING" id="420404.SAMN05421793_1428"/>
<organism evidence="2 3">
    <name type="scientific">Epilithonimonas hominis</name>
    <dbReference type="NCBI Taxonomy" id="420404"/>
    <lineage>
        <taxon>Bacteria</taxon>
        <taxon>Pseudomonadati</taxon>
        <taxon>Bacteroidota</taxon>
        <taxon>Flavobacteriia</taxon>
        <taxon>Flavobacteriales</taxon>
        <taxon>Weeksellaceae</taxon>
        <taxon>Chryseobacterium group</taxon>
        <taxon>Epilithonimonas</taxon>
    </lineage>
</organism>
<name>A0A1H6LKF6_9FLAO</name>
<dbReference type="AlphaFoldDB" id="A0A1H6LKF6"/>
<proteinExistence type="predicted"/>
<evidence type="ECO:0000313" key="2">
    <source>
        <dbReference type="EMBL" id="SEH86609.1"/>
    </source>
</evidence>
<feature type="transmembrane region" description="Helical" evidence="1">
    <location>
        <begin position="106"/>
        <end position="128"/>
    </location>
</feature>
<dbReference type="EMBL" id="FNWX01000042">
    <property type="protein sequence ID" value="SEH86609.1"/>
    <property type="molecule type" value="Genomic_DNA"/>
</dbReference>
<feature type="transmembrane region" description="Helical" evidence="1">
    <location>
        <begin position="140"/>
        <end position="162"/>
    </location>
</feature>
<protein>
    <submittedName>
        <fullName evidence="2">Rod shape-determining protein MreD</fullName>
    </submittedName>
</protein>